<dbReference type="Proteomes" id="UP000076502">
    <property type="component" value="Unassembled WGS sequence"/>
</dbReference>
<dbReference type="EMBL" id="KQ434778">
    <property type="protein sequence ID" value="KZC04316.1"/>
    <property type="molecule type" value="Genomic_DNA"/>
</dbReference>
<sequence>MLTDFKIISAANRQSETVQMLPITFTPSRLVTAGHPVRYAVIVASGGCWR</sequence>
<protein>
    <submittedName>
        <fullName evidence="1">Uncharacterized protein</fullName>
    </submittedName>
</protein>
<organism evidence="1 2">
    <name type="scientific">Dufourea novaeangliae</name>
    <name type="common">Sweat bee</name>
    <dbReference type="NCBI Taxonomy" id="178035"/>
    <lineage>
        <taxon>Eukaryota</taxon>
        <taxon>Metazoa</taxon>
        <taxon>Ecdysozoa</taxon>
        <taxon>Arthropoda</taxon>
        <taxon>Hexapoda</taxon>
        <taxon>Insecta</taxon>
        <taxon>Pterygota</taxon>
        <taxon>Neoptera</taxon>
        <taxon>Endopterygota</taxon>
        <taxon>Hymenoptera</taxon>
        <taxon>Apocrita</taxon>
        <taxon>Aculeata</taxon>
        <taxon>Apoidea</taxon>
        <taxon>Anthophila</taxon>
        <taxon>Halictidae</taxon>
        <taxon>Rophitinae</taxon>
        <taxon>Dufourea</taxon>
    </lineage>
</organism>
<gene>
    <name evidence="1" type="ORF">WN55_02677</name>
</gene>
<dbReference type="AlphaFoldDB" id="A0A154NXC1"/>
<keyword evidence="2" id="KW-1185">Reference proteome</keyword>
<proteinExistence type="predicted"/>
<accession>A0A154NXC1</accession>
<reference evidence="1 2" key="1">
    <citation type="submission" date="2015-07" db="EMBL/GenBank/DDBJ databases">
        <title>The genome of Dufourea novaeangliae.</title>
        <authorList>
            <person name="Pan H."/>
            <person name="Kapheim K."/>
        </authorList>
    </citation>
    <scope>NUCLEOTIDE SEQUENCE [LARGE SCALE GENOMIC DNA]</scope>
    <source>
        <strain evidence="1">0120121106</strain>
        <tissue evidence="1">Whole body</tissue>
    </source>
</reference>
<evidence type="ECO:0000313" key="2">
    <source>
        <dbReference type="Proteomes" id="UP000076502"/>
    </source>
</evidence>
<name>A0A154NXC1_DUFNO</name>
<evidence type="ECO:0000313" key="1">
    <source>
        <dbReference type="EMBL" id="KZC04316.1"/>
    </source>
</evidence>